<dbReference type="EMBL" id="BLXT01003828">
    <property type="protein sequence ID" value="GFO06921.1"/>
    <property type="molecule type" value="Genomic_DNA"/>
</dbReference>
<evidence type="ECO:0000256" key="1">
    <source>
        <dbReference type="SAM" id="MobiDB-lite"/>
    </source>
</evidence>
<dbReference type="InterPro" id="IPR058912">
    <property type="entry name" value="HTH_animal"/>
</dbReference>
<keyword evidence="3" id="KW-0808">Transferase</keyword>
<dbReference type="PANTHER" id="PTHR21301">
    <property type="entry name" value="REVERSE TRANSCRIPTASE"/>
    <property type="match status" value="1"/>
</dbReference>
<gene>
    <name evidence="3" type="ORF">PoB_003342600</name>
</gene>
<keyword evidence="3" id="KW-0418">Kinase</keyword>
<dbReference type="PANTHER" id="PTHR21301:SF10">
    <property type="entry name" value="REVERSE TRANSCRIPTASE DOMAIN-CONTAINING PROTEIN"/>
    <property type="match status" value="1"/>
</dbReference>
<organism evidence="3 4">
    <name type="scientific">Plakobranchus ocellatus</name>
    <dbReference type="NCBI Taxonomy" id="259542"/>
    <lineage>
        <taxon>Eukaryota</taxon>
        <taxon>Metazoa</taxon>
        <taxon>Spiralia</taxon>
        <taxon>Lophotrochozoa</taxon>
        <taxon>Mollusca</taxon>
        <taxon>Gastropoda</taxon>
        <taxon>Heterobranchia</taxon>
        <taxon>Euthyneura</taxon>
        <taxon>Panpulmonata</taxon>
        <taxon>Sacoglossa</taxon>
        <taxon>Placobranchoidea</taxon>
        <taxon>Plakobranchidae</taxon>
        <taxon>Plakobranchus</taxon>
    </lineage>
</organism>
<evidence type="ECO:0000259" key="2">
    <source>
        <dbReference type="Pfam" id="PF26215"/>
    </source>
</evidence>
<dbReference type="Proteomes" id="UP000735302">
    <property type="component" value="Unassembled WGS sequence"/>
</dbReference>
<dbReference type="Pfam" id="PF26215">
    <property type="entry name" value="HTH_animal"/>
    <property type="match status" value="1"/>
</dbReference>
<dbReference type="GO" id="GO:0016301">
    <property type="term" value="F:kinase activity"/>
    <property type="evidence" value="ECO:0007669"/>
    <property type="project" value="UniProtKB-KW"/>
</dbReference>
<sequence length="520" mass="59587">MGSFDGAETCELVVLYLLSQLKNLNINVGLYRDDGLAVTTQSAREAESTKKKICKIFKDNGLNITIEANKKAVDFLDISFDLRTGTYKPYKKPNININYINKESNHPPSIKRNLAKAIAIRLSNNSSYAEILHQAAEKYQEALTCSGYKQQLRYTPSHQTPQHAGAPRASMNLKNNSQSGATTNTINYQETPNKSKVYLRRNNARARRITWFNPLYSMNVATNIGKKFLTLINTCFPKTNILHKVINRNTIKISYSCMPNVKSIITAHNKSFLAQKNTRAESNAQCNCRDRKACLQDSIIHQATVTQKDNQVDTYIGMTENTFKTRFYQHNSTFRLPHKRNSTSLSEKIWRLKDTNTEFTITWDIIAKSRPYSPATKICSLCLEERQEEKAQQSSRLTFATLINIILHPEEVQVGRKQFCRCLPQKESMARWLEAPMVDEALLEDLSPASASNSKQLECNDVKQKPKKTRNKLYREPEKFKRWQRQQLSLDDRRDIMIGELRNILPSETAGFVTKQVVRA</sequence>
<feature type="compositionally biased region" description="Polar residues" evidence="1">
    <location>
        <begin position="172"/>
        <end position="187"/>
    </location>
</feature>
<evidence type="ECO:0000313" key="3">
    <source>
        <dbReference type="EMBL" id="GFO06921.1"/>
    </source>
</evidence>
<proteinExistence type="predicted"/>
<dbReference type="AlphaFoldDB" id="A0AAV4AF40"/>
<feature type="region of interest" description="Disordered" evidence="1">
    <location>
        <begin position="454"/>
        <end position="476"/>
    </location>
</feature>
<protein>
    <submittedName>
        <fullName evidence="3">Inositol hexakisphosphate and diphosphoinositol-pentakisphosphate kinase 2</fullName>
    </submittedName>
</protein>
<evidence type="ECO:0000313" key="4">
    <source>
        <dbReference type="Proteomes" id="UP000735302"/>
    </source>
</evidence>
<feature type="region of interest" description="Disordered" evidence="1">
    <location>
        <begin position="157"/>
        <end position="187"/>
    </location>
</feature>
<reference evidence="3 4" key="1">
    <citation type="journal article" date="2021" name="Elife">
        <title>Chloroplast acquisition without the gene transfer in kleptoplastic sea slugs, Plakobranchus ocellatus.</title>
        <authorList>
            <person name="Maeda T."/>
            <person name="Takahashi S."/>
            <person name="Yoshida T."/>
            <person name="Shimamura S."/>
            <person name="Takaki Y."/>
            <person name="Nagai Y."/>
            <person name="Toyoda A."/>
            <person name="Suzuki Y."/>
            <person name="Arimoto A."/>
            <person name="Ishii H."/>
            <person name="Satoh N."/>
            <person name="Nishiyama T."/>
            <person name="Hasebe M."/>
            <person name="Maruyama T."/>
            <person name="Minagawa J."/>
            <person name="Obokata J."/>
            <person name="Shigenobu S."/>
        </authorList>
    </citation>
    <scope>NUCLEOTIDE SEQUENCE [LARGE SCALE GENOMIC DNA]</scope>
</reference>
<comment type="caution">
    <text evidence="3">The sequence shown here is derived from an EMBL/GenBank/DDBJ whole genome shotgun (WGS) entry which is preliminary data.</text>
</comment>
<feature type="domain" description="Helix-turn-helix" evidence="2">
    <location>
        <begin position="99"/>
        <end position="151"/>
    </location>
</feature>
<accession>A0AAV4AF40</accession>
<keyword evidence="4" id="KW-1185">Reference proteome</keyword>
<name>A0AAV4AF40_9GAST</name>